<evidence type="ECO:0000313" key="6">
    <source>
        <dbReference type="EMBL" id="KAF3329951.1"/>
    </source>
</evidence>
<proteinExistence type="inferred from homology"/>
<sequence length="637" mass="71515">MSPATDTGTGTGTGTGTTKSLAGLLSSASIRINPDPPSPSTPIADSISAIHTFMSKWDPHTSLSSGFLSAATNLHSYLLHLSTSSDNSSHRELIRTNSLLQSAMRRLNQELKQHLLAVSDIHSPADQISTVRAIVETMLSTGYGEECITTYQSMRRLAVTSQLKQLGFDISVNRPRKIFKVNWDTLDYQTKSWLDAASKAVCQVFYSERQISDSIFGASPEPIRHSVFASVVNDIAVTFFSFPETVSMRSKHLPERLFSLLDMHEKITILMPDIEVLFGCEPASMVLSKVTSLLTNLTDAARMSLYEFEKVIRKAKPNMPPSGGVVSLTRYVMNYLVCLFDYEASLYMILSSMPQETNDASFDVSDDWYGSSVSVRIAWLLFVLLQKLESMAESYRDVALSYLFLVNNLQDVVNKVKNSSLKEGLSEDWVAVQETKVRRYMEGHVRSGWAHVSAALPVKEEEHVERVREFEMVFQKVMKEREGWVIVDERMREEVRQLVEGMVAPAYRGWYQVYRRNTEVRFTPEFIRSRILRLYDDPESRSGLSSSSSSVSATGTGSISSNSAKLLCRLGCYLPQEGDMSMSVRHHAEFDGAQKDQLLLQYNGREDVAQQGEVSLRIQIQDLDQSPITEEVSEVLN</sequence>
<keyword evidence="3" id="KW-0268">Exocytosis</keyword>
<comment type="caution">
    <text evidence="6">The sequence shown here is derived from an EMBL/GenBank/DDBJ whole genome shotgun (WGS) entry which is preliminary data.</text>
</comment>
<accession>A0A833V9M6</accession>
<dbReference type="Pfam" id="PF20669">
    <property type="entry name" value="Exo70_N"/>
    <property type="match status" value="1"/>
</dbReference>
<evidence type="ECO:0000256" key="1">
    <source>
        <dbReference type="ARBA" id="ARBA00006756"/>
    </source>
</evidence>
<dbReference type="Gene3D" id="1.20.1280.170">
    <property type="entry name" value="Exocyst complex component Exo70"/>
    <property type="match status" value="1"/>
</dbReference>
<dbReference type="EMBL" id="SWLB01000014">
    <property type="protein sequence ID" value="KAF3329951.1"/>
    <property type="molecule type" value="Genomic_DNA"/>
</dbReference>
<feature type="region of interest" description="Disordered" evidence="4">
    <location>
        <begin position="1"/>
        <end position="20"/>
    </location>
</feature>
<feature type="compositionally biased region" description="Low complexity" evidence="4">
    <location>
        <begin position="541"/>
        <end position="560"/>
    </location>
</feature>
<comment type="similarity">
    <text evidence="1 3">Belongs to the EXO70 family.</text>
</comment>
<dbReference type="PANTHER" id="PTHR12542:SF17">
    <property type="entry name" value="EXOCYST SUBUNIT EXO70 FAMILY PROTEIN"/>
    <property type="match status" value="1"/>
</dbReference>
<evidence type="ECO:0000256" key="2">
    <source>
        <dbReference type="ARBA" id="ARBA00022448"/>
    </source>
</evidence>
<dbReference type="GO" id="GO:0006887">
    <property type="term" value="P:exocytosis"/>
    <property type="evidence" value="ECO:0007669"/>
    <property type="project" value="UniProtKB-KW"/>
</dbReference>
<keyword evidence="7" id="KW-1185">Reference proteome</keyword>
<reference evidence="6" key="1">
    <citation type="submission" date="2020-01" db="EMBL/GenBank/DDBJ databases">
        <title>Genome sequence of Kobresia littledalei, the first chromosome-level genome in the family Cyperaceae.</title>
        <authorList>
            <person name="Qu G."/>
        </authorList>
    </citation>
    <scope>NUCLEOTIDE SEQUENCE</scope>
    <source>
        <strain evidence="6">C.B.Clarke</strain>
        <tissue evidence="6">Leaf</tissue>
    </source>
</reference>
<name>A0A833V9M6_9POAL</name>
<evidence type="ECO:0000256" key="4">
    <source>
        <dbReference type="SAM" id="MobiDB-lite"/>
    </source>
</evidence>
<dbReference type="SUPFAM" id="SSF74788">
    <property type="entry name" value="Cullin repeat-like"/>
    <property type="match status" value="1"/>
</dbReference>
<dbReference type="Proteomes" id="UP000623129">
    <property type="component" value="Unassembled WGS sequence"/>
</dbReference>
<dbReference type="Pfam" id="PF03081">
    <property type="entry name" value="Exo70_C"/>
    <property type="match status" value="1"/>
</dbReference>
<dbReference type="GO" id="GO:0015031">
    <property type="term" value="P:protein transport"/>
    <property type="evidence" value="ECO:0007669"/>
    <property type="project" value="UniProtKB-KW"/>
</dbReference>
<keyword evidence="2 3" id="KW-0813">Transport</keyword>
<dbReference type="AlphaFoldDB" id="A0A833V9M6"/>
<dbReference type="OrthoDB" id="645692at2759"/>
<feature type="region of interest" description="Disordered" evidence="4">
    <location>
        <begin position="538"/>
        <end position="560"/>
    </location>
</feature>
<organism evidence="6 7">
    <name type="scientific">Carex littledalei</name>
    <dbReference type="NCBI Taxonomy" id="544730"/>
    <lineage>
        <taxon>Eukaryota</taxon>
        <taxon>Viridiplantae</taxon>
        <taxon>Streptophyta</taxon>
        <taxon>Embryophyta</taxon>
        <taxon>Tracheophyta</taxon>
        <taxon>Spermatophyta</taxon>
        <taxon>Magnoliopsida</taxon>
        <taxon>Liliopsida</taxon>
        <taxon>Poales</taxon>
        <taxon>Cyperaceae</taxon>
        <taxon>Cyperoideae</taxon>
        <taxon>Cariceae</taxon>
        <taxon>Carex</taxon>
        <taxon>Carex subgen. Euthyceras</taxon>
    </lineage>
</organism>
<feature type="domain" description="Exocyst complex subunit Exo70 C-terminal" evidence="5">
    <location>
        <begin position="191"/>
        <end position="531"/>
    </location>
</feature>
<dbReference type="InterPro" id="IPR004140">
    <property type="entry name" value="Exo70"/>
</dbReference>
<dbReference type="InterPro" id="IPR046364">
    <property type="entry name" value="Exo70_C"/>
</dbReference>
<dbReference type="InterPro" id="IPR016159">
    <property type="entry name" value="Cullin_repeat-like_dom_sf"/>
</dbReference>
<dbReference type="PANTHER" id="PTHR12542">
    <property type="entry name" value="EXOCYST COMPLEX PROTEIN EXO70"/>
    <property type="match status" value="1"/>
</dbReference>
<protein>
    <recommendedName>
        <fullName evidence="3">Exocyst subunit Exo70 family protein</fullName>
    </recommendedName>
</protein>
<dbReference type="GO" id="GO:0005546">
    <property type="term" value="F:phosphatidylinositol-4,5-bisphosphate binding"/>
    <property type="evidence" value="ECO:0007669"/>
    <property type="project" value="InterPro"/>
</dbReference>
<keyword evidence="3" id="KW-0653">Protein transport</keyword>
<gene>
    <name evidence="6" type="ORF">FCM35_KLT05282</name>
</gene>
<dbReference type="GO" id="GO:0000145">
    <property type="term" value="C:exocyst"/>
    <property type="evidence" value="ECO:0007669"/>
    <property type="project" value="InterPro"/>
</dbReference>
<evidence type="ECO:0000259" key="5">
    <source>
        <dbReference type="Pfam" id="PF03081"/>
    </source>
</evidence>
<evidence type="ECO:0000256" key="3">
    <source>
        <dbReference type="RuleBase" id="RU365026"/>
    </source>
</evidence>
<comment type="function">
    <text evidence="3">Component of the exocyst complex.</text>
</comment>
<evidence type="ECO:0000313" key="7">
    <source>
        <dbReference type="Proteomes" id="UP000623129"/>
    </source>
</evidence>